<reference evidence="1 2" key="2">
    <citation type="submission" date="2013-09" db="EMBL/GenBank/DDBJ databases">
        <title>Whole genome comparison of six Crocosphaera watsonii strains with differing phenotypes.</title>
        <authorList>
            <person name="Bench S.R."/>
            <person name="Heller P."/>
            <person name="Frank I."/>
            <person name="Arciniega M."/>
            <person name="Shilova I.N."/>
            <person name="Zehr J.P."/>
        </authorList>
    </citation>
    <scope>NUCLEOTIDE SEQUENCE [LARGE SCALE GENOMIC DNA]</scope>
    <source>
        <strain evidence="1 2">WH 0401</strain>
    </source>
</reference>
<protein>
    <submittedName>
        <fullName evidence="1">Uncharacterized protein</fullName>
    </submittedName>
</protein>
<accession>T2J6W7</accession>
<dbReference type="Proteomes" id="UP000018198">
    <property type="component" value="Unassembled WGS sequence"/>
</dbReference>
<dbReference type="AlphaFoldDB" id="T2J6W7"/>
<dbReference type="EMBL" id="CAQM01000226">
    <property type="protein sequence ID" value="CCQ60861.1"/>
    <property type="molecule type" value="Genomic_DNA"/>
</dbReference>
<sequence>MSLILLLHVVVLLYQFLKNTLKDKISPNKLFVKREGIEPSLFTAYHPDTKTSGVLTYGSINPPRL</sequence>
<evidence type="ECO:0000313" key="2">
    <source>
        <dbReference type="Proteomes" id="UP000018198"/>
    </source>
</evidence>
<reference evidence="1 2" key="1">
    <citation type="submission" date="2013-01" db="EMBL/GenBank/DDBJ databases">
        <authorList>
            <person name="Bench S."/>
        </authorList>
    </citation>
    <scope>NUCLEOTIDE SEQUENCE [LARGE SCALE GENOMIC DNA]</scope>
    <source>
        <strain evidence="1 2">WH 0401</strain>
    </source>
</reference>
<proteinExistence type="predicted"/>
<organism evidence="1 2">
    <name type="scientific">Crocosphaera watsonii WH 0401</name>
    <dbReference type="NCBI Taxonomy" id="555881"/>
    <lineage>
        <taxon>Bacteria</taxon>
        <taxon>Bacillati</taxon>
        <taxon>Cyanobacteriota</taxon>
        <taxon>Cyanophyceae</taxon>
        <taxon>Oscillatoriophycideae</taxon>
        <taxon>Chroococcales</taxon>
        <taxon>Aphanothecaceae</taxon>
        <taxon>Crocosphaera</taxon>
    </lineage>
</organism>
<gene>
    <name evidence="1" type="ORF">CWATWH0401_3902</name>
</gene>
<name>T2J6W7_CROWT</name>
<dbReference type="RefSeq" id="WP_021834991.1">
    <property type="nucleotide sequence ID" value="NZ_CAQM01000226.1"/>
</dbReference>
<evidence type="ECO:0000313" key="1">
    <source>
        <dbReference type="EMBL" id="CCQ60861.1"/>
    </source>
</evidence>
<comment type="caution">
    <text evidence="1">The sequence shown here is derived from an EMBL/GenBank/DDBJ whole genome shotgun (WGS) entry which is preliminary data.</text>
</comment>